<evidence type="ECO:0000256" key="6">
    <source>
        <dbReference type="ARBA" id="ARBA00023146"/>
    </source>
</evidence>
<dbReference type="InterPro" id="IPR033705">
    <property type="entry name" value="Anticodon_Ia_Val"/>
</dbReference>
<proteinExistence type="inferred from homology"/>
<keyword evidence="6 8" id="KW-0030">Aminoacyl-tRNA synthetase</keyword>
<evidence type="ECO:0000256" key="3">
    <source>
        <dbReference type="ARBA" id="ARBA00022741"/>
    </source>
</evidence>
<reference evidence="11 12" key="1">
    <citation type="journal article" date="2017" name="BMC Genomics">
        <title>Comparative genomic and phylogenomic analyses of the Bifidobacteriaceae family.</title>
        <authorList>
            <person name="Lugli G.A."/>
            <person name="Milani C."/>
            <person name="Turroni F."/>
            <person name="Duranti S."/>
            <person name="Mancabelli L."/>
            <person name="Mangifesta M."/>
            <person name="Ferrario C."/>
            <person name="Modesto M."/>
            <person name="Mattarelli P."/>
            <person name="Jiri K."/>
            <person name="van Sinderen D."/>
            <person name="Ventura M."/>
        </authorList>
    </citation>
    <scope>NUCLEOTIDE SEQUENCE [LARGE SCALE GENOMIC DNA]</scope>
    <source>
        <strain evidence="11 12">DSM 100202</strain>
    </source>
</reference>
<dbReference type="InterPro" id="IPR009008">
    <property type="entry name" value="Val/Leu/Ile-tRNA-synth_edit"/>
</dbReference>
<dbReference type="GO" id="GO:0002161">
    <property type="term" value="F:aminoacyl-tRNA deacylase activity"/>
    <property type="evidence" value="ECO:0007669"/>
    <property type="project" value="InterPro"/>
</dbReference>
<evidence type="ECO:0000256" key="5">
    <source>
        <dbReference type="ARBA" id="ARBA00022917"/>
    </source>
</evidence>
<comment type="subunit">
    <text evidence="8">Monomer.</text>
</comment>
<accession>A0A261G3X3</accession>
<protein>
    <recommendedName>
        <fullName evidence="8">Valine--tRNA ligase</fullName>
        <ecNumber evidence="8">6.1.1.9</ecNumber>
    </recommendedName>
    <alternativeName>
        <fullName evidence="8">Valyl-tRNA synthetase</fullName>
        <shortName evidence="8">ValRS</shortName>
    </alternativeName>
</protein>
<organism evidence="11 12">
    <name type="scientific">Bifidobacterium hapali</name>
    <dbReference type="NCBI Taxonomy" id="1630172"/>
    <lineage>
        <taxon>Bacteria</taxon>
        <taxon>Bacillati</taxon>
        <taxon>Actinomycetota</taxon>
        <taxon>Actinomycetes</taxon>
        <taxon>Bifidobacteriales</taxon>
        <taxon>Bifidobacteriaceae</taxon>
        <taxon>Bifidobacterium</taxon>
    </lineage>
</organism>
<evidence type="ECO:0000256" key="2">
    <source>
        <dbReference type="ARBA" id="ARBA00022598"/>
    </source>
</evidence>
<keyword evidence="5 8" id="KW-0648">Protein biosynthesis</keyword>
<dbReference type="GO" id="GO:0006438">
    <property type="term" value="P:valyl-tRNA aminoacylation"/>
    <property type="evidence" value="ECO:0007669"/>
    <property type="project" value="UniProtKB-UniRule"/>
</dbReference>
<sequence length="1042" mass="117099">MSALARYFTGHPFRYGRSIREGARQSAYRWCPKEFENSVSIPKIHGFICPYKDTEDPRFDFCSEQNFDSRRPVVYVAKNEPHKRHPHQASRPLINSFINSFINSRISARPMSPKPHKIARMSETINANLTPLPDKVGVDGLEDKWRAVWDEQGTYKFNDTRDRKAVYSIDTPPPTVSGHLHVGHVFSYTHTDVIARYKRMKGFDVFYPMGWDDNGLPTERRVQNYYGVRVDVNLPYDPNFKPPFEGTDGKKIEAKDQVPISRKNFIELCEQLTARDEKQFEALWRSLGLSIDWSQTYHTIGEHPQRVAQKAFLRNLARGEAYQQDAPGLWDVTFQTAVAQAELESREYPGFYHKVAFRFEDGTPIYIETTRPELLAACTSLIANPDDDRYKKYFGQYVYSPLFKVKVPILAHPAAEMDKGAGIAMCCTFGDVTDVEWWRDLKLPTRPIIQRNGRIVMTVPDWITDEGGKAVFEETAGKTTFSARKIIVDKLRESGDLDGEPTPTKRMTNFYEKGDKPLEIVTSRQWYLKNGGTDTALNAQLIERGKELNFHPDFMRVRYENWVHGLNGDWLISRQRFFGVPFPLWYPVKEDGSADYDHPITPSEDILPIDPTIDVPAGFTAEQRDVPGGFTAEKDIMDTWATSSLTPQIVTHWAEPGEENEALFKATFPMDLRPQGQDIIRTWLFSTVDRAHLENHCLPWAHATLSGWILDPDHKKMSKSKGNVVVPNKPIEQFGADAVRYWAASARLGLDATYDEGQMKIGRRLAIKLLNATKFALAIGREDENHHVGTAATASWDPADVTEPLDRAAMAKMALVVRQATDALESYEHSKALEVIESYFWQFCDDYIELVKNRAYGTPDVAGHVPSEAAVKSARTTLGLGLDAFARLLAPYLPYATEEVWSWMHADDGSVHRAAWPTPNVYEQAAFKVSPELLAHAGEALAALRGIKSKAKVSMKTPILSVKLGVADDVRESLQSAMGDIAEAGRVVGRISFASAAAAIKAAHETAEAAVDAAARAKAEAEAAIDVIVEESELGEPPVKKK</sequence>
<keyword evidence="3 8" id="KW-0547">Nucleotide-binding</keyword>
<dbReference type="PROSITE" id="PS00178">
    <property type="entry name" value="AA_TRNA_LIGASE_I"/>
    <property type="match status" value="1"/>
</dbReference>
<dbReference type="Gene3D" id="1.10.730.10">
    <property type="entry name" value="Isoleucyl-tRNA Synthetase, Domain 1"/>
    <property type="match status" value="1"/>
</dbReference>
<comment type="caution">
    <text evidence="11">The sequence shown here is derived from an EMBL/GenBank/DDBJ whole genome shotgun (WGS) entry which is preliminary data.</text>
</comment>
<keyword evidence="1 8" id="KW-0963">Cytoplasm</keyword>
<keyword evidence="12" id="KW-1185">Reference proteome</keyword>
<dbReference type="NCBIfam" id="NF000540">
    <property type="entry name" value="alt_ValS"/>
    <property type="match status" value="1"/>
</dbReference>
<dbReference type="PRINTS" id="PR00986">
    <property type="entry name" value="TRNASYNTHVAL"/>
</dbReference>
<dbReference type="GO" id="GO:0005829">
    <property type="term" value="C:cytosol"/>
    <property type="evidence" value="ECO:0007669"/>
    <property type="project" value="TreeGrafter"/>
</dbReference>
<dbReference type="InterPro" id="IPR002300">
    <property type="entry name" value="aa-tRNA-synth_Ia"/>
</dbReference>
<dbReference type="EMBL" id="MWWY01000010">
    <property type="protein sequence ID" value="OZG65716.1"/>
    <property type="molecule type" value="Genomic_DNA"/>
</dbReference>
<feature type="binding site" evidence="8">
    <location>
        <position position="719"/>
    </location>
    <ligand>
        <name>ATP</name>
        <dbReference type="ChEBI" id="CHEBI:30616"/>
    </ligand>
</feature>
<dbReference type="Gene3D" id="3.90.740.10">
    <property type="entry name" value="Valyl/Leucyl/Isoleucyl-tRNA synthetase, editing domain"/>
    <property type="match status" value="1"/>
</dbReference>
<feature type="short sequence motif" description="'KMSKS' region" evidence="8">
    <location>
        <begin position="716"/>
        <end position="720"/>
    </location>
</feature>
<dbReference type="InterPro" id="IPR048044">
    <property type="entry name" value="Valyl-tRNA_ligase_actino"/>
</dbReference>
<dbReference type="SUPFAM" id="SSF47323">
    <property type="entry name" value="Anticodon-binding domain of a subclass of class I aminoacyl-tRNA synthetases"/>
    <property type="match status" value="1"/>
</dbReference>
<dbReference type="InterPro" id="IPR002303">
    <property type="entry name" value="Valyl-tRNA_ligase"/>
</dbReference>
<dbReference type="CDD" id="cd07962">
    <property type="entry name" value="Anticodon_Ia_Val"/>
    <property type="match status" value="1"/>
</dbReference>
<feature type="domain" description="Methionyl/Valyl/Leucyl/Isoleucyl-tRNA synthetase anticodon-binding" evidence="10">
    <location>
        <begin position="806"/>
        <end position="962"/>
    </location>
</feature>
<dbReference type="SUPFAM" id="SSF50677">
    <property type="entry name" value="ValRS/IleRS/LeuRS editing domain"/>
    <property type="match status" value="1"/>
</dbReference>
<dbReference type="HAMAP" id="MF_02005">
    <property type="entry name" value="Val_tRNA_synth_type2"/>
    <property type="match status" value="1"/>
</dbReference>
<dbReference type="InterPro" id="IPR001412">
    <property type="entry name" value="aa-tRNA-synth_I_CS"/>
</dbReference>
<comment type="subcellular location">
    <subcellularLocation>
        <location evidence="8">Cytoplasm</location>
    </subcellularLocation>
</comment>
<dbReference type="GO" id="GO:0004832">
    <property type="term" value="F:valine-tRNA ligase activity"/>
    <property type="evidence" value="ECO:0007669"/>
    <property type="project" value="UniProtKB-UniRule"/>
</dbReference>
<name>A0A261G3X3_9BIFI</name>
<dbReference type="PANTHER" id="PTHR11946:SF93">
    <property type="entry name" value="VALINE--TRNA LIGASE, CHLOROPLASTIC_MITOCHONDRIAL 2"/>
    <property type="match status" value="1"/>
</dbReference>
<comment type="function">
    <text evidence="8">Catalyzes the attachment of valine to tRNA(Val). As ValRS can inadvertently accommodate and process structurally similar amino acids such as threonine, to avoid such errors, it has a 'posttransfer' editing activity that hydrolyzes mischarged Thr-tRNA(Val) in a tRNA-dependent manner.</text>
</comment>
<evidence type="ECO:0000313" key="11">
    <source>
        <dbReference type="EMBL" id="OZG65716.1"/>
    </source>
</evidence>
<keyword evidence="2 8" id="KW-0436">Ligase</keyword>
<dbReference type="Pfam" id="PF08264">
    <property type="entry name" value="Anticodon_1"/>
    <property type="match status" value="1"/>
</dbReference>
<dbReference type="InterPro" id="IPR014729">
    <property type="entry name" value="Rossmann-like_a/b/a_fold"/>
</dbReference>
<gene>
    <name evidence="8" type="primary">valS</name>
    <name evidence="11" type="ORF">BHAP_0519</name>
</gene>
<feature type="domain" description="Aminoacyl-tRNA synthetase class Ia" evidence="9">
    <location>
        <begin position="253"/>
        <end position="751"/>
    </location>
</feature>
<dbReference type="SUPFAM" id="SSF52374">
    <property type="entry name" value="Nucleotidylyl transferase"/>
    <property type="match status" value="1"/>
</dbReference>
<evidence type="ECO:0000259" key="10">
    <source>
        <dbReference type="Pfam" id="PF08264"/>
    </source>
</evidence>
<dbReference type="InterPro" id="IPR009080">
    <property type="entry name" value="tRNAsynth_Ia_anticodon-bd"/>
</dbReference>
<evidence type="ECO:0000259" key="9">
    <source>
        <dbReference type="Pfam" id="PF00133"/>
    </source>
</evidence>
<evidence type="ECO:0000256" key="1">
    <source>
        <dbReference type="ARBA" id="ARBA00022490"/>
    </source>
</evidence>
<keyword evidence="4 8" id="KW-0067">ATP-binding</keyword>
<dbReference type="GO" id="GO:0005524">
    <property type="term" value="F:ATP binding"/>
    <property type="evidence" value="ECO:0007669"/>
    <property type="project" value="UniProtKB-UniRule"/>
</dbReference>
<feature type="domain" description="Aminoacyl-tRNA synthetase class Ia" evidence="9">
    <location>
        <begin position="145"/>
        <end position="228"/>
    </location>
</feature>
<dbReference type="Pfam" id="PF00133">
    <property type="entry name" value="tRNA-synt_1"/>
    <property type="match status" value="2"/>
</dbReference>
<dbReference type="AlphaFoldDB" id="A0A261G3X3"/>
<dbReference type="PANTHER" id="PTHR11946">
    <property type="entry name" value="VALYL-TRNA SYNTHETASES"/>
    <property type="match status" value="1"/>
</dbReference>
<evidence type="ECO:0000256" key="4">
    <source>
        <dbReference type="ARBA" id="ARBA00022840"/>
    </source>
</evidence>
<comment type="catalytic activity">
    <reaction evidence="7 8">
        <text>tRNA(Val) + L-valine + ATP = L-valyl-tRNA(Val) + AMP + diphosphate</text>
        <dbReference type="Rhea" id="RHEA:10704"/>
        <dbReference type="Rhea" id="RHEA-COMP:9672"/>
        <dbReference type="Rhea" id="RHEA-COMP:9708"/>
        <dbReference type="ChEBI" id="CHEBI:30616"/>
        <dbReference type="ChEBI" id="CHEBI:33019"/>
        <dbReference type="ChEBI" id="CHEBI:57762"/>
        <dbReference type="ChEBI" id="CHEBI:78442"/>
        <dbReference type="ChEBI" id="CHEBI:78537"/>
        <dbReference type="ChEBI" id="CHEBI:456215"/>
        <dbReference type="EC" id="6.1.1.9"/>
    </reaction>
</comment>
<dbReference type="EC" id="6.1.1.9" evidence="8"/>
<feature type="short sequence motif" description="'HIGH' region" evidence="8">
    <location>
        <begin position="174"/>
        <end position="184"/>
    </location>
</feature>
<evidence type="ECO:0000256" key="7">
    <source>
        <dbReference type="ARBA" id="ARBA00047552"/>
    </source>
</evidence>
<dbReference type="NCBIfam" id="NF009687">
    <property type="entry name" value="PRK13208.1"/>
    <property type="match status" value="1"/>
</dbReference>
<comment type="similarity">
    <text evidence="8">Belongs to the class-I aminoacyl-tRNA synthetase family. ValS type 2 subfamily.</text>
</comment>
<evidence type="ECO:0000256" key="8">
    <source>
        <dbReference type="HAMAP-Rule" id="MF_02005"/>
    </source>
</evidence>
<comment type="domain">
    <text evidence="8">ValRS has two distinct active sites: one for aminoacylation and one for editing. The misactivated threonine is translocated from the active site to the editing site.</text>
</comment>
<evidence type="ECO:0000313" key="12">
    <source>
        <dbReference type="Proteomes" id="UP000216074"/>
    </source>
</evidence>
<dbReference type="Proteomes" id="UP000216074">
    <property type="component" value="Unassembled WGS sequence"/>
</dbReference>
<dbReference type="InterPro" id="IPR013155">
    <property type="entry name" value="M/V/L/I-tRNA-synth_anticd-bd"/>
</dbReference>
<dbReference type="InterPro" id="IPR022874">
    <property type="entry name" value="Valine-tRNA_ligase_type_2"/>
</dbReference>
<dbReference type="Gene3D" id="3.40.50.620">
    <property type="entry name" value="HUPs"/>
    <property type="match status" value="2"/>
</dbReference>